<evidence type="ECO:0000313" key="2">
    <source>
        <dbReference type="Proteomes" id="UP000000600"/>
    </source>
</evidence>
<gene>
    <name evidence="1" type="ORF">GSPATT00021422001</name>
</gene>
<keyword evidence="2" id="KW-1185">Reference proteome</keyword>
<dbReference type="InParanoid" id="A0DXN1"/>
<protein>
    <submittedName>
        <fullName evidence="1">Uncharacterized protein</fullName>
    </submittedName>
</protein>
<dbReference type="KEGG" id="ptm:GSPATT00021422001"/>
<dbReference type="RefSeq" id="XP_001455195.1">
    <property type="nucleotide sequence ID" value="XM_001455158.1"/>
</dbReference>
<proteinExistence type="predicted"/>
<dbReference type="Proteomes" id="UP000000600">
    <property type="component" value="Unassembled WGS sequence"/>
</dbReference>
<dbReference type="GeneID" id="5040980"/>
<organism evidence="1 2">
    <name type="scientific">Paramecium tetraurelia</name>
    <dbReference type="NCBI Taxonomy" id="5888"/>
    <lineage>
        <taxon>Eukaryota</taxon>
        <taxon>Sar</taxon>
        <taxon>Alveolata</taxon>
        <taxon>Ciliophora</taxon>
        <taxon>Intramacronucleata</taxon>
        <taxon>Oligohymenophorea</taxon>
        <taxon>Peniculida</taxon>
        <taxon>Parameciidae</taxon>
        <taxon>Paramecium</taxon>
    </lineage>
</organism>
<sequence length="123" mass="13757">MSDMFQGNKSGVSYGSQFDALGASFGRIAPQDKQSIGSNNGGGSFAQVNVSFLVQPDQYRSSVGLEEGNLQIKKGHFLEVVGTLKCSLRRQEWIDQILISNRKWKRMPYNCKKTVRDHQVNSK</sequence>
<evidence type="ECO:0000313" key="1">
    <source>
        <dbReference type="EMBL" id="CAK87798.1"/>
    </source>
</evidence>
<reference evidence="1 2" key="1">
    <citation type="journal article" date="2006" name="Nature">
        <title>Global trends of whole-genome duplications revealed by the ciliate Paramecium tetraurelia.</title>
        <authorList>
            <consortium name="Genoscope"/>
            <person name="Aury J.-M."/>
            <person name="Jaillon O."/>
            <person name="Duret L."/>
            <person name="Noel B."/>
            <person name="Jubin C."/>
            <person name="Porcel B.M."/>
            <person name="Segurens B."/>
            <person name="Daubin V."/>
            <person name="Anthouard V."/>
            <person name="Aiach N."/>
            <person name="Arnaiz O."/>
            <person name="Billaut A."/>
            <person name="Beisson J."/>
            <person name="Blanc I."/>
            <person name="Bouhouche K."/>
            <person name="Camara F."/>
            <person name="Duharcourt S."/>
            <person name="Guigo R."/>
            <person name="Gogendeau D."/>
            <person name="Katinka M."/>
            <person name="Keller A.-M."/>
            <person name="Kissmehl R."/>
            <person name="Klotz C."/>
            <person name="Koll F."/>
            <person name="Le Moue A."/>
            <person name="Lepere C."/>
            <person name="Malinsky S."/>
            <person name="Nowacki M."/>
            <person name="Nowak J.K."/>
            <person name="Plattner H."/>
            <person name="Poulain J."/>
            <person name="Ruiz F."/>
            <person name="Serrano V."/>
            <person name="Zagulski M."/>
            <person name="Dessen P."/>
            <person name="Betermier M."/>
            <person name="Weissenbach J."/>
            <person name="Scarpelli C."/>
            <person name="Schachter V."/>
            <person name="Sperling L."/>
            <person name="Meyer E."/>
            <person name="Cohen J."/>
            <person name="Wincker P."/>
        </authorList>
    </citation>
    <scope>NUCLEOTIDE SEQUENCE [LARGE SCALE GENOMIC DNA]</scope>
    <source>
        <strain evidence="1 2">Stock d4-2</strain>
    </source>
</reference>
<name>A0DXN1_PARTE</name>
<dbReference type="EMBL" id="CT868640">
    <property type="protein sequence ID" value="CAK87798.1"/>
    <property type="molecule type" value="Genomic_DNA"/>
</dbReference>
<dbReference type="AlphaFoldDB" id="A0DXN1"/>
<accession>A0DXN1</accession>
<dbReference type="HOGENOM" id="CLU_2019699_0_0_1"/>